<evidence type="ECO:0000256" key="2">
    <source>
        <dbReference type="ARBA" id="ARBA00022603"/>
    </source>
</evidence>
<dbReference type="OrthoDB" id="32195at2"/>
<dbReference type="STRING" id="662367.SAMN05216167_13148"/>
<keyword evidence="3 7" id="KW-0808">Transferase</keyword>
<dbReference type="RefSeq" id="WP_093834317.1">
    <property type="nucleotide sequence ID" value="NZ_FOLQ01000031.1"/>
</dbReference>
<keyword evidence="8" id="KW-1185">Reference proteome</keyword>
<dbReference type="AlphaFoldDB" id="A0A1I2GF38"/>
<sequence length="459" mass="51581">MVQNTLGKLWLRNKPGSGLKALMPYYLESPSETTDTYLKLTSPQELTLLDPAAGSGHILVYAFELLAHIYEEEGYSRTDIPSLILQHNLMGFDIDERAAQLASFTLTMKARQYDRRFFRRNVQPRVVALHKLEHTTPADWQPVLADADVALTDTLRADLTLMTQADNLGALIRPETGDATLQQAADTLNTYARQSSDLFRKPLAEDLSKALEHLMLLAYKRTCVVANPPYMGGGAMNATLSTFVKKYYPDSKADLMACFMERGLSLCQPSGYLSMINQHSWMFLGSYEDLRKKLIDTILIDTLLHLGPRTFPEIGGEVVQNAAFTFQNQTYAEPPAGHYVRLVDLKNTTEKAANVTNAALTYHARQDNFEKIPGEVIGYWLSDRVLNIFIDEDSLKEHLQSSVGMQTGNNNEFLRSWNEVSYSKINTSAASGHDFKVKKWAPCHKVEKLKNGMEITTLL</sequence>
<name>A0A1I2GF38_9BACT</name>
<dbReference type="PANTHER" id="PTHR33841">
    <property type="entry name" value="DNA METHYLTRANSFERASE YEEA-RELATED"/>
    <property type="match status" value="1"/>
</dbReference>
<evidence type="ECO:0000256" key="3">
    <source>
        <dbReference type="ARBA" id="ARBA00022679"/>
    </source>
</evidence>
<organism evidence="7 8">
    <name type="scientific">Spirosoma endophyticum</name>
    <dbReference type="NCBI Taxonomy" id="662367"/>
    <lineage>
        <taxon>Bacteria</taxon>
        <taxon>Pseudomonadati</taxon>
        <taxon>Bacteroidota</taxon>
        <taxon>Cytophagia</taxon>
        <taxon>Cytophagales</taxon>
        <taxon>Cytophagaceae</taxon>
        <taxon>Spirosoma</taxon>
    </lineage>
</organism>
<dbReference type="SUPFAM" id="SSF53335">
    <property type="entry name" value="S-adenosyl-L-methionine-dependent methyltransferases"/>
    <property type="match status" value="1"/>
</dbReference>
<dbReference type="GO" id="GO:0009007">
    <property type="term" value="F:site-specific DNA-methyltransferase (adenine-specific) activity"/>
    <property type="evidence" value="ECO:0007669"/>
    <property type="project" value="UniProtKB-EC"/>
</dbReference>
<evidence type="ECO:0000256" key="5">
    <source>
        <dbReference type="ARBA" id="ARBA00047942"/>
    </source>
</evidence>
<evidence type="ECO:0000313" key="7">
    <source>
        <dbReference type="EMBL" id="SFF15600.1"/>
    </source>
</evidence>
<dbReference type="PANTHER" id="PTHR33841:SF1">
    <property type="entry name" value="DNA METHYLTRANSFERASE A"/>
    <property type="match status" value="1"/>
</dbReference>
<dbReference type="PRINTS" id="PR00507">
    <property type="entry name" value="N12N6MTFRASE"/>
</dbReference>
<dbReference type="InterPro" id="IPR029063">
    <property type="entry name" value="SAM-dependent_MTases_sf"/>
</dbReference>
<reference evidence="7 8" key="1">
    <citation type="submission" date="2016-10" db="EMBL/GenBank/DDBJ databases">
        <authorList>
            <person name="de Groot N.N."/>
        </authorList>
    </citation>
    <scope>NUCLEOTIDE SEQUENCE [LARGE SCALE GENOMIC DNA]</scope>
    <source>
        <strain evidence="7 8">DSM 26130</strain>
    </source>
</reference>
<dbReference type="EC" id="2.1.1.72" evidence="1"/>
<dbReference type="InterPro" id="IPR050953">
    <property type="entry name" value="N4_N6_ade-DNA_methylase"/>
</dbReference>
<gene>
    <name evidence="7" type="ORF">SAMN05216167_13148</name>
</gene>
<evidence type="ECO:0000313" key="8">
    <source>
        <dbReference type="Proteomes" id="UP000198598"/>
    </source>
</evidence>
<keyword evidence="2 7" id="KW-0489">Methyltransferase</keyword>
<dbReference type="EMBL" id="FOLQ01000031">
    <property type="protein sequence ID" value="SFF15600.1"/>
    <property type="molecule type" value="Genomic_DNA"/>
</dbReference>
<feature type="domain" description="Type II methyltransferase M.TaqI-like" evidence="6">
    <location>
        <begin position="87"/>
        <end position="306"/>
    </location>
</feature>
<proteinExistence type="predicted"/>
<dbReference type="GO" id="GO:0006304">
    <property type="term" value="P:DNA modification"/>
    <property type="evidence" value="ECO:0007669"/>
    <property type="project" value="InterPro"/>
</dbReference>
<comment type="catalytic activity">
    <reaction evidence="5">
        <text>a 2'-deoxyadenosine in DNA + S-adenosyl-L-methionine = an N(6)-methyl-2'-deoxyadenosine in DNA + S-adenosyl-L-homocysteine + H(+)</text>
        <dbReference type="Rhea" id="RHEA:15197"/>
        <dbReference type="Rhea" id="RHEA-COMP:12418"/>
        <dbReference type="Rhea" id="RHEA-COMP:12419"/>
        <dbReference type="ChEBI" id="CHEBI:15378"/>
        <dbReference type="ChEBI" id="CHEBI:57856"/>
        <dbReference type="ChEBI" id="CHEBI:59789"/>
        <dbReference type="ChEBI" id="CHEBI:90615"/>
        <dbReference type="ChEBI" id="CHEBI:90616"/>
        <dbReference type="EC" id="2.1.1.72"/>
    </reaction>
</comment>
<evidence type="ECO:0000256" key="4">
    <source>
        <dbReference type="ARBA" id="ARBA00022691"/>
    </source>
</evidence>
<protein>
    <recommendedName>
        <fullName evidence="1">site-specific DNA-methyltransferase (adenine-specific)</fullName>
        <ecNumber evidence="1">2.1.1.72</ecNumber>
    </recommendedName>
</protein>
<dbReference type="Gene3D" id="3.40.50.150">
    <property type="entry name" value="Vaccinia Virus protein VP39"/>
    <property type="match status" value="1"/>
</dbReference>
<dbReference type="GO" id="GO:0032259">
    <property type="term" value="P:methylation"/>
    <property type="evidence" value="ECO:0007669"/>
    <property type="project" value="UniProtKB-KW"/>
</dbReference>
<dbReference type="Proteomes" id="UP000198598">
    <property type="component" value="Unassembled WGS sequence"/>
</dbReference>
<accession>A0A1I2GF38</accession>
<evidence type="ECO:0000259" key="6">
    <source>
        <dbReference type="Pfam" id="PF07669"/>
    </source>
</evidence>
<evidence type="ECO:0000256" key="1">
    <source>
        <dbReference type="ARBA" id="ARBA00011900"/>
    </source>
</evidence>
<dbReference type="Pfam" id="PF07669">
    <property type="entry name" value="Eco57I"/>
    <property type="match status" value="1"/>
</dbReference>
<keyword evidence="4" id="KW-0949">S-adenosyl-L-methionine</keyword>
<dbReference type="InterPro" id="IPR011639">
    <property type="entry name" value="MethylTrfase_TaqI-like_dom"/>
</dbReference>